<name>A0A4P7NNK9_PYROR</name>
<dbReference type="Proteomes" id="UP000294847">
    <property type="component" value="Chromosome 6"/>
</dbReference>
<evidence type="ECO:0000313" key="1">
    <source>
        <dbReference type="EMBL" id="QBZ63915.1"/>
    </source>
</evidence>
<organism evidence="1 2">
    <name type="scientific">Pyricularia oryzae</name>
    <name type="common">Rice blast fungus</name>
    <name type="synonym">Magnaporthe oryzae</name>
    <dbReference type="NCBI Taxonomy" id="318829"/>
    <lineage>
        <taxon>Eukaryota</taxon>
        <taxon>Fungi</taxon>
        <taxon>Dikarya</taxon>
        <taxon>Ascomycota</taxon>
        <taxon>Pezizomycotina</taxon>
        <taxon>Sordariomycetes</taxon>
        <taxon>Sordariomycetidae</taxon>
        <taxon>Magnaporthales</taxon>
        <taxon>Pyriculariaceae</taxon>
        <taxon>Pyricularia</taxon>
    </lineage>
</organism>
<dbReference type="AlphaFoldDB" id="A0A4P7NNK9"/>
<gene>
    <name evidence="1" type="ORF">PoMZ_05606</name>
</gene>
<reference evidence="1 2" key="1">
    <citation type="journal article" date="2019" name="Mol. Biol. Evol.">
        <title>Blast fungal genomes show frequent chromosomal changes, gene gains and losses, and effector gene turnover.</title>
        <authorList>
            <person name="Gomez Luciano L.B."/>
            <person name="Jason Tsai I."/>
            <person name="Chuma I."/>
            <person name="Tosa Y."/>
            <person name="Chen Y.H."/>
            <person name="Li J.Y."/>
            <person name="Li M.Y."/>
            <person name="Jade Lu M.Y."/>
            <person name="Nakayashiki H."/>
            <person name="Li W.H."/>
        </authorList>
    </citation>
    <scope>NUCLEOTIDE SEQUENCE [LARGE SCALE GENOMIC DNA]</scope>
    <source>
        <strain evidence="1">MZ5-1-6</strain>
    </source>
</reference>
<protein>
    <submittedName>
        <fullName evidence="1">Uncharacterized protein</fullName>
    </submittedName>
</protein>
<proteinExistence type="predicted"/>
<evidence type="ECO:0000313" key="2">
    <source>
        <dbReference type="Proteomes" id="UP000294847"/>
    </source>
</evidence>
<dbReference type="EMBL" id="CP034209">
    <property type="protein sequence ID" value="QBZ63915.1"/>
    <property type="molecule type" value="Genomic_DNA"/>
</dbReference>
<accession>A0A4P7NNK9</accession>
<sequence length="78" mass="8576">MASVASGFGRVTFEQFPEEPWFSRPTKLPSAARADRQAFPERHKSLLPGPPPLAKSVSKEAIMGPISCNCKWPRAPLL</sequence>